<dbReference type="Pfam" id="PF21671">
    <property type="entry name" value="CPL1-like"/>
    <property type="match status" value="1"/>
</dbReference>
<accession>A0A1A6A3L1</accession>
<reference evidence="4" key="3">
    <citation type="submission" date="2024-02" db="EMBL/GenBank/DDBJ databases">
        <title>Comparative genomics of Cryptococcus and Kwoniella reveals pathogenesis evolution and contrasting modes of karyotype evolution via chromosome fusion or intercentromeric recombination.</title>
        <authorList>
            <person name="Coelho M.A."/>
            <person name="David-Palma M."/>
            <person name="Shea T."/>
            <person name="Bowers K."/>
            <person name="McGinley-Smith S."/>
            <person name="Mohammad A.W."/>
            <person name="Gnirke A."/>
            <person name="Yurkov A.M."/>
            <person name="Nowrousian M."/>
            <person name="Sun S."/>
            <person name="Cuomo C.A."/>
            <person name="Heitman J."/>
        </authorList>
    </citation>
    <scope>NUCLEOTIDE SEQUENCE</scope>
    <source>
        <strain evidence="4">CBS 10117</strain>
    </source>
</reference>
<feature type="chain" id="PRO_5008342066" description="Protein CPL1-like domain-containing protein" evidence="1">
    <location>
        <begin position="26"/>
        <end position="327"/>
    </location>
</feature>
<feature type="signal peptide" evidence="1">
    <location>
        <begin position="1"/>
        <end position="25"/>
    </location>
</feature>
<sequence>MFSLDSQSFTLLALSALLFGQKVLADNLFVGCYADDETTFVNEVGGEGDPATVAACSTSCSTSEYAYAAWRASDSSCFCSNDFPKGPQMSTGNGGHCTTSSNFDVRVTSTSFMLSQCVDSVTYNNDGFNPFVVVNPKDCFRNCNGAYIGTYIENPQNGYYTCHCAANGLSDSGTEMTCGPTSYFIFYHTEAAKASGLTRRAAPSGVRRSLDDTEEIISRTHKQHCPLGLTACLVQSQDESYECLDTSTELESCGGCMYGQYGNTTAIAGQDCTNIGAALGASTCVQGQCIASSCRTGWKLVDGKCQKTTNRRALQSRSKYIRKARAT</sequence>
<gene>
    <name evidence="3" type="ORF">I303_05506</name>
    <name evidence="4" type="ORF">I303_105048</name>
</gene>
<dbReference type="EMBL" id="KI894032">
    <property type="protein sequence ID" value="OBR84647.1"/>
    <property type="molecule type" value="Genomic_DNA"/>
</dbReference>
<dbReference type="EMBL" id="CP144535">
    <property type="protein sequence ID" value="WWC62452.1"/>
    <property type="molecule type" value="Genomic_DNA"/>
</dbReference>
<dbReference type="PANTHER" id="PTHR35192:SF2">
    <property type="entry name" value="APPLE DOMAIN-CONTAINING PROTEIN"/>
    <property type="match status" value="1"/>
</dbReference>
<dbReference type="RefSeq" id="XP_018262489.1">
    <property type="nucleotide sequence ID" value="XM_018408798.1"/>
</dbReference>
<evidence type="ECO:0000313" key="3">
    <source>
        <dbReference type="EMBL" id="OBR84647.1"/>
    </source>
</evidence>
<evidence type="ECO:0000313" key="4">
    <source>
        <dbReference type="EMBL" id="WWC62452.1"/>
    </source>
</evidence>
<dbReference type="Proteomes" id="UP000078595">
    <property type="component" value="Chromosome 6"/>
</dbReference>
<name>A0A1A6A3L1_9TREE</name>
<evidence type="ECO:0000313" key="5">
    <source>
        <dbReference type="Proteomes" id="UP000078595"/>
    </source>
</evidence>
<dbReference type="InterPro" id="IPR048661">
    <property type="entry name" value="CPL1-like"/>
</dbReference>
<evidence type="ECO:0000256" key="1">
    <source>
        <dbReference type="SAM" id="SignalP"/>
    </source>
</evidence>
<dbReference type="OrthoDB" id="439917at2759"/>
<keyword evidence="1" id="KW-0732">Signal</keyword>
<keyword evidence="5" id="KW-1185">Reference proteome</keyword>
<dbReference type="STRING" id="1296121.A0A1A6A3L1"/>
<organism evidence="3">
    <name type="scientific">Kwoniella dejecticola CBS 10117</name>
    <dbReference type="NCBI Taxonomy" id="1296121"/>
    <lineage>
        <taxon>Eukaryota</taxon>
        <taxon>Fungi</taxon>
        <taxon>Dikarya</taxon>
        <taxon>Basidiomycota</taxon>
        <taxon>Agaricomycotina</taxon>
        <taxon>Tremellomycetes</taxon>
        <taxon>Tremellales</taxon>
        <taxon>Cryptococcaceae</taxon>
        <taxon>Kwoniella</taxon>
    </lineage>
</organism>
<protein>
    <recommendedName>
        <fullName evidence="2">Protein CPL1-like domain-containing protein</fullName>
    </recommendedName>
</protein>
<dbReference type="PANTHER" id="PTHR35192">
    <property type="entry name" value="PROTEIN, PUTATIVE-RELATED"/>
    <property type="match status" value="1"/>
</dbReference>
<proteinExistence type="predicted"/>
<dbReference type="VEuPathDB" id="FungiDB:I303_05506"/>
<dbReference type="InterPro" id="IPR038955">
    <property type="entry name" value="PriA/CPL1_fungi"/>
</dbReference>
<dbReference type="GeneID" id="28969205"/>
<dbReference type="KEGG" id="kdj:28969205"/>
<reference evidence="3" key="1">
    <citation type="submission" date="2013-07" db="EMBL/GenBank/DDBJ databases">
        <title>The Genome Sequence of Cryptococcus dejecticola CBS10117.</title>
        <authorList>
            <consortium name="The Broad Institute Genome Sequencing Platform"/>
            <person name="Cuomo C."/>
            <person name="Litvintseva A."/>
            <person name="Chen Y."/>
            <person name="Heitman J."/>
            <person name="Sun S."/>
            <person name="Springer D."/>
            <person name="Dromer F."/>
            <person name="Young S.K."/>
            <person name="Zeng Q."/>
            <person name="Gargeya S."/>
            <person name="Fitzgerald M."/>
            <person name="Abouelleil A."/>
            <person name="Alvarado L."/>
            <person name="Berlin A.M."/>
            <person name="Chapman S.B."/>
            <person name="Dewar J."/>
            <person name="Goldberg J."/>
            <person name="Griggs A."/>
            <person name="Gujja S."/>
            <person name="Hansen M."/>
            <person name="Howarth C."/>
            <person name="Imamovic A."/>
            <person name="Larimer J."/>
            <person name="McCowan C."/>
            <person name="Murphy C."/>
            <person name="Pearson M."/>
            <person name="Priest M."/>
            <person name="Roberts A."/>
            <person name="Saif S."/>
            <person name="Shea T."/>
            <person name="Sykes S."/>
            <person name="Wortman J."/>
            <person name="Nusbaum C."/>
            <person name="Birren B."/>
        </authorList>
    </citation>
    <scope>NUCLEOTIDE SEQUENCE [LARGE SCALE GENOMIC DNA]</scope>
    <source>
        <strain evidence="3">CBS 10117</strain>
    </source>
</reference>
<evidence type="ECO:0000259" key="2">
    <source>
        <dbReference type="Pfam" id="PF21671"/>
    </source>
</evidence>
<feature type="domain" description="Protein CPL1-like" evidence="2">
    <location>
        <begin position="241"/>
        <end position="301"/>
    </location>
</feature>
<dbReference type="AlphaFoldDB" id="A0A1A6A3L1"/>
<reference evidence="4" key="2">
    <citation type="submission" date="2013-07" db="EMBL/GenBank/DDBJ databases">
        <authorList>
            <consortium name="The Broad Institute Genome Sequencing Platform"/>
            <person name="Cuomo C."/>
            <person name="Litvintseva A."/>
            <person name="Chen Y."/>
            <person name="Heitman J."/>
            <person name="Sun S."/>
            <person name="Springer D."/>
            <person name="Dromer F."/>
            <person name="Young S.K."/>
            <person name="Zeng Q."/>
            <person name="Gargeya S."/>
            <person name="Fitzgerald M."/>
            <person name="Abouelleil A."/>
            <person name="Alvarado L."/>
            <person name="Berlin A.M."/>
            <person name="Chapman S.B."/>
            <person name="Dewar J."/>
            <person name="Goldberg J."/>
            <person name="Griggs A."/>
            <person name="Gujja S."/>
            <person name="Hansen M."/>
            <person name="Howarth C."/>
            <person name="Imamovic A."/>
            <person name="Larimer J."/>
            <person name="McCowan C."/>
            <person name="Murphy C."/>
            <person name="Pearson M."/>
            <person name="Priest M."/>
            <person name="Roberts A."/>
            <person name="Saif S."/>
            <person name="Shea T."/>
            <person name="Sykes S."/>
            <person name="Wortman J."/>
            <person name="Nusbaum C."/>
            <person name="Birren B."/>
        </authorList>
    </citation>
    <scope>NUCLEOTIDE SEQUENCE</scope>
    <source>
        <strain evidence="4">CBS 10117</strain>
    </source>
</reference>